<dbReference type="Proteomes" id="UP001209570">
    <property type="component" value="Unassembled WGS sequence"/>
</dbReference>
<gene>
    <name evidence="1" type="ORF">P43SY_010748</name>
</gene>
<protein>
    <submittedName>
        <fullName evidence="1">Uncharacterized protein</fullName>
    </submittedName>
</protein>
<proteinExistence type="predicted"/>
<evidence type="ECO:0000313" key="1">
    <source>
        <dbReference type="EMBL" id="KAJ0391115.1"/>
    </source>
</evidence>
<sequence>MQRMLQGQQRIEAKIVTGFEATAAGQEQTRNALMKMFAGATNRRLFPALWTLETESHKLTKTMTLRMRILSDLSGVCYHEPLCITVGDATVAKYGGYIQKHVERATLVHNRVGGLDLPSRDSVDMSQTHSQTLSPDAALALFVDLLRIVCSERGREFDPLQMSELSGLECGYMPATGDYVWAHRDELLNRSVDIQLAHKSSADVAIPNAVLPVDTKTPAQASGAGIGIDLADSPAQVSSGVELSVLPPLQPASSSVQNAIPTTLGEGSEDLSPMFMNGQFKPDKSNLKREIRLIWKGALAGVMTATFE</sequence>
<reference evidence="1" key="1">
    <citation type="submission" date="2021-12" db="EMBL/GenBank/DDBJ databases">
        <title>Prjna785345.</title>
        <authorList>
            <person name="Rujirawat T."/>
            <person name="Krajaejun T."/>
        </authorList>
    </citation>
    <scope>NUCLEOTIDE SEQUENCE</scope>
    <source>
        <strain evidence="1">Pi057C3</strain>
    </source>
</reference>
<dbReference type="AlphaFoldDB" id="A0AAD5Q4V4"/>
<organism evidence="1 2">
    <name type="scientific">Pythium insidiosum</name>
    <name type="common">Pythiosis disease agent</name>
    <dbReference type="NCBI Taxonomy" id="114742"/>
    <lineage>
        <taxon>Eukaryota</taxon>
        <taxon>Sar</taxon>
        <taxon>Stramenopiles</taxon>
        <taxon>Oomycota</taxon>
        <taxon>Peronosporomycetes</taxon>
        <taxon>Pythiales</taxon>
        <taxon>Pythiaceae</taxon>
        <taxon>Pythium</taxon>
    </lineage>
</organism>
<comment type="caution">
    <text evidence="1">The sequence shown here is derived from an EMBL/GenBank/DDBJ whole genome shotgun (WGS) entry which is preliminary data.</text>
</comment>
<dbReference type="EMBL" id="JAKCXM010001296">
    <property type="protein sequence ID" value="KAJ0391115.1"/>
    <property type="molecule type" value="Genomic_DNA"/>
</dbReference>
<evidence type="ECO:0000313" key="2">
    <source>
        <dbReference type="Proteomes" id="UP001209570"/>
    </source>
</evidence>
<keyword evidence="2" id="KW-1185">Reference proteome</keyword>
<name>A0AAD5Q4V4_PYTIN</name>
<accession>A0AAD5Q4V4</accession>